<name>A0AAN5ALF1_9BACT</name>
<protein>
    <recommendedName>
        <fullName evidence="4">Transcription elongation factor</fullName>
    </recommendedName>
</protein>
<accession>A0AAN5ALF1</accession>
<sequence length="147" mass="16849">MDKLALKKFLIQSESEKAQQSEIEYERYLSDNNSAENDVVDMDAQSHHQESLDIAQKLEEQIHLHERHIEQIKTIDFSPTDLIKPGAIIETANIHLIIATSIPAFTWEGKKYIGLSPQAPLYQCIKDKKVGEKCTYNQTSFDIKAIY</sequence>
<comment type="caution">
    <text evidence="2">The sequence shown here is derived from an EMBL/GenBank/DDBJ whole genome shotgun (WGS) entry which is preliminary data.</text>
</comment>
<feature type="coiled-coil region" evidence="1">
    <location>
        <begin position="18"/>
        <end position="75"/>
    </location>
</feature>
<dbReference type="AlphaFoldDB" id="A0AAN5ALF1"/>
<evidence type="ECO:0000256" key="1">
    <source>
        <dbReference type="SAM" id="Coils"/>
    </source>
</evidence>
<dbReference type="RefSeq" id="WP_338238009.1">
    <property type="nucleotide sequence ID" value="NZ_BQKE01000002.1"/>
</dbReference>
<dbReference type="Proteomes" id="UP001310022">
    <property type="component" value="Unassembled WGS sequence"/>
</dbReference>
<evidence type="ECO:0000313" key="3">
    <source>
        <dbReference type="Proteomes" id="UP001310022"/>
    </source>
</evidence>
<keyword evidence="3" id="KW-1185">Reference proteome</keyword>
<organism evidence="2 3">
    <name type="scientific">Persicobacter diffluens</name>
    <dbReference type="NCBI Taxonomy" id="981"/>
    <lineage>
        <taxon>Bacteria</taxon>
        <taxon>Pseudomonadati</taxon>
        <taxon>Bacteroidota</taxon>
        <taxon>Cytophagia</taxon>
        <taxon>Cytophagales</taxon>
        <taxon>Persicobacteraceae</taxon>
        <taxon>Persicobacter</taxon>
    </lineage>
</organism>
<proteinExistence type="predicted"/>
<dbReference type="EMBL" id="BQKE01000002">
    <property type="protein sequence ID" value="GJM62772.1"/>
    <property type="molecule type" value="Genomic_DNA"/>
</dbReference>
<keyword evidence="1" id="KW-0175">Coiled coil</keyword>
<gene>
    <name evidence="2" type="ORF">PEDI_33240</name>
</gene>
<evidence type="ECO:0000313" key="2">
    <source>
        <dbReference type="EMBL" id="GJM62772.1"/>
    </source>
</evidence>
<evidence type="ECO:0008006" key="4">
    <source>
        <dbReference type="Google" id="ProtNLM"/>
    </source>
</evidence>
<reference evidence="2 3" key="1">
    <citation type="submission" date="2021-12" db="EMBL/GenBank/DDBJ databases">
        <title>Genome sequencing of bacteria with rrn-lacking chromosome and rrn-plasmid.</title>
        <authorList>
            <person name="Anda M."/>
            <person name="Iwasaki W."/>
        </authorList>
    </citation>
    <scope>NUCLEOTIDE SEQUENCE [LARGE SCALE GENOMIC DNA]</scope>
    <source>
        <strain evidence="2 3">NBRC 15940</strain>
    </source>
</reference>